<reference evidence="2" key="1">
    <citation type="journal article" date="2020" name="Fungal Divers.">
        <title>Resolving the Mortierellaceae phylogeny through synthesis of multi-gene phylogenetics and phylogenomics.</title>
        <authorList>
            <person name="Vandepol N."/>
            <person name="Liber J."/>
            <person name="Desiro A."/>
            <person name="Na H."/>
            <person name="Kennedy M."/>
            <person name="Barry K."/>
            <person name="Grigoriev I.V."/>
            <person name="Miller A.N."/>
            <person name="O'Donnell K."/>
            <person name="Stajich J.E."/>
            <person name="Bonito G."/>
        </authorList>
    </citation>
    <scope>NUCLEOTIDE SEQUENCE</scope>
    <source>
        <strain evidence="2">NRRL 2769</strain>
    </source>
</reference>
<sequence>MNQTKGPNHLNSNQTPLILTEQAQDIERWDDAFEFDSNQSFDQIFEQLHRHLPRSPLSDSSDQSDYFQPRSHLPLSAHHPQEPLSDRNKTKPMACRRASCSSYTHALPTPPTTTTATTLMSSKPTHGILSDSARRFGGSEVSIKRLGITSRAKSDALPPRLPSPASTTTRDRGEKLDTECSSEQRSSSISSNTSSPRAVTASVTAPSTIAISTASMLNKDKGKESDEDECPTPSTKTMTTITLDMMLSSNLPAYTGIITRINPIKRVEDWVDDLDDLEVPEQDLDFSQVCSNLAKSSSAPETLESVDSWETDSENSATRSDDNFIQELQPRVFSPLPGPHASSTVQSPLLTARRNQKLQGASPNGSLLREQSSLLQWQDSGSDADSDFGIALDNRSLSSSGSSSKDSMGDDEDLLDGLIFPEAMEDLKLVTNRPYRPETEPSIFGKESRFQEDQEDFWDGLDISGEDLINRKGRNKNLVIRAVPLGRERSGSRVQRQVVPLKDFVALPSRIPRLCRAPGDTFKPVTPAPCLSRKHSTQFELPLRNLKSKSSLPRLKRGSISRRESIRSSLVLSPADATVPSSDSGSAYSSSPHVSRAPTPTTSFYQGSKRNSLLFNKDKDDFPSFKSSSLALRSVSFTEPKVTEPKVTDPEDNVLSEKPAELKEQTLPPQPPITSKPPSPPPASGKSFPSFRTLVKKFARPGFTARGLIPVFESSASPKLTPNVAVVVPPVEPHLLPADPEFSRRLFVIRSPKHSTFGDGSELDRLDNLPLYGSLETSEDERLRSTQLKAQIRKQSTDRVADWLRKPSIANFKELNKPE</sequence>
<name>A0A9P6N3R4_9FUNG</name>
<feature type="compositionally biased region" description="Polar residues" evidence="1">
    <location>
        <begin position="598"/>
        <end position="607"/>
    </location>
</feature>
<accession>A0A9P6N3R4</accession>
<feature type="compositionally biased region" description="Polar residues" evidence="1">
    <location>
        <begin position="201"/>
        <end position="216"/>
    </location>
</feature>
<proteinExistence type="predicted"/>
<keyword evidence="3" id="KW-1185">Reference proteome</keyword>
<feature type="region of interest" description="Disordered" evidence="1">
    <location>
        <begin position="660"/>
        <end position="688"/>
    </location>
</feature>
<feature type="region of interest" description="Disordered" evidence="1">
    <location>
        <begin position="575"/>
        <end position="607"/>
    </location>
</feature>
<feature type="compositionally biased region" description="Basic and acidic residues" evidence="1">
    <location>
        <begin position="79"/>
        <end position="89"/>
    </location>
</feature>
<gene>
    <name evidence="2" type="ORF">BGZ80_009107</name>
</gene>
<evidence type="ECO:0000313" key="2">
    <source>
        <dbReference type="EMBL" id="KAG0023548.1"/>
    </source>
</evidence>
<feature type="region of interest" description="Disordered" evidence="1">
    <location>
        <begin position="1"/>
        <end position="23"/>
    </location>
</feature>
<dbReference type="AlphaFoldDB" id="A0A9P6N3R4"/>
<feature type="compositionally biased region" description="Low complexity" evidence="1">
    <location>
        <begin position="581"/>
        <end position="591"/>
    </location>
</feature>
<feature type="non-terminal residue" evidence="2">
    <location>
        <position position="819"/>
    </location>
</feature>
<dbReference type="EMBL" id="JAAAID010000052">
    <property type="protein sequence ID" value="KAG0023548.1"/>
    <property type="molecule type" value="Genomic_DNA"/>
</dbReference>
<feature type="region of interest" description="Disordered" evidence="1">
    <location>
        <begin position="53"/>
        <end position="133"/>
    </location>
</feature>
<comment type="caution">
    <text evidence="2">The sequence shown here is derived from an EMBL/GenBank/DDBJ whole genome shotgun (WGS) entry which is preliminary data.</text>
</comment>
<dbReference type="Proteomes" id="UP000703661">
    <property type="component" value="Unassembled WGS sequence"/>
</dbReference>
<evidence type="ECO:0000256" key="1">
    <source>
        <dbReference type="SAM" id="MobiDB-lite"/>
    </source>
</evidence>
<organism evidence="2 3">
    <name type="scientific">Entomortierella chlamydospora</name>
    <dbReference type="NCBI Taxonomy" id="101097"/>
    <lineage>
        <taxon>Eukaryota</taxon>
        <taxon>Fungi</taxon>
        <taxon>Fungi incertae sedis</taxon>
        <taxon>Mucoromycota</taxon>
        <taxon>Mortierellomycotina</taxon>
        <taxon>Mortierellomycetes</taxon>
        <taxon>Mortierellales</taxon>
        <taxon>Mortierellaceae</taxon>
        <taxon>Entomortierella</taxon>
    </lineage>
</organism>
<evidence type="ECO:0000313" key="3">
    <source>
        <dbReference type="Proteomes" id="UP000703661"/>
    </source>
</evidence>
<feature type="compositionally biased region" description="Basic and acidic residues" evidence="1">
    <location>
        <begin position="169"/>
        <end position="178"/>
    </location>
</feature>
<feature type="compositionally biased region" description="Polar residues" evidence="1">
    <location>
        <begin position="57"/>
        <end position="66"/>
    </location>
</feature>
<feature type="compositionally biased region" description="Pro residues" evidence="1">
    <location>
        <begin position="668"/>
        <end position="683"/>
    </location>
</feature>
<feature type="region of interest" description="Disordered" evidence="1">
    <location>
        <begin position="150"/>
        <end position="236"/>
    </location>
</feature>
<feature type="compositionally biased region" description="Low complexity" evidence="1">
    <location>
        <begin position="181"/>
        <end position="195"/>
    </location>
</feature>
<feature type="region of interest" description="Disordered" evidence="1">
    <location>
        <begin position="297"/>
        <end position="322"/>
    </location>
</feature>
<protein>
    <submittedName>
        <fullName evidence="2">Uncharacterized protein</fullName>
    </submittedName>
</protein>